<reference evidence="2 3" key="1">
    <citation type="submission" date="2016-04" db="EMBL/GenBank/DDBJ databases">
        <title>Draft genome of Fonsecaea erecta CBS 125763.</title>
        <authorList>
            <person name="Weiss V.A."/>
            <person name="Vicente V.A."/>
            <person name="Raittz R.T."/>
            <person name="Moreno L.F."/>
            <person name="De Souza E.M."/>
            <person name="Pedrosa F.O."/>
            <person name="Steffens M.B."/>
            <person name="Faoro H."/>
            <person name="Tadra-Sfeir M.Z."/>
            <person name="Najafzadeh M.J."/>
            <person name="Felipe M.S."/>
            <person name="Teixeira M."/>
            <person name="Sun J."/>
            <person name="Xi L."/>
            <person name="Gomes R."/>
            <person name="De Azevedo C.M."/>
            <person name="Salgado C.G."/>
            <person name="Da Silva M.B."/>
            <person name="Nascimento M.F."/>
            <person name="Queiroz-Telles F."/>
            <person name="Attili D.S."/>
            <person name="Gorbushina A."/>
        </authorList>
    </citation>
    <scope>NUCLEOTIDE SEQUENCE [LARGE SCALE GENOMIC DNA]</scope>
    <source>
        <strain evidence="2 3">CBS 125763</strain>
    </source>
</reference>
<evidence type="ECO:0000259" key="1">
    <source>
        <dbReference type="PROSITE" id="PS50011"/>
    </source>
</evidence>
<dbReference type="OrthoDB" id="1911848at2759"/>
<evidence type="ECO:0000313" key="2">
    <source>
        <dbReference type="EMBL" id="OAP57704.1"/>
    </source>
</evidence>
<dbReference type="SUPFAM" id="SSF56112">
    <property type="entry name" value="Protein kinase-like (PK-like)"/>
    <property type="match status" value="1"/>
</dbReference>
<evidence type="ECO:0000313" key="3">
    <source>
        <dbReference type="Proteomes" id="UP000078343"/>
    </source>
</evidence>
<dbReference type="PANTHER" id="PTHR37542:SF1">
    <property type="entry name" value="PRION-INHIBITION AND PROPAGATION HELO DOMAIN-CONTAINING PROTEIN"/>
    <property type="match status" value="1"/>
</dbReference>
<dbReference type="InterPro" id="IPR011009">
    <property type="entry name" value="Kinase-like_dom_sf"/>
</dbReference>
<dbReference type="GeneID" id="30012610"/>
<feature type="domain" description="Protein kinase" evidence="1">
    <location>
        <begin position="184"/>
        <end position="530"/>
    </location>
</feature>
<organism evidence="2 3">
    <name type="scientific">Fonsecaea erecta</name>
    <dbReference type="NCBI Taxonomy" id="1367422"/>
    <lineage>
        <taxon>Eukaryota</taxon>
        <taxon>Fungi</taxon>
        <taxon>Dikarya</taxon>
        <taxon>Ascomycota</taxon>
        <taxon>Pezizomycotina</taxon>
        <taxon>Eurotiomycetes</taxon>
        <taxon>Chaetothyriomycetidae</taxon>
        <taxon>Chaetothyriales</taxon>
        <taxon>Herpotrichiellaceae</taxon>
        <taxon>Fonsecaea</taxon>
    </lineage>
</organism>
<dbReference type="GO" id="GO:0005524">
    <property type="term" value="F:ATP binding"/>
    <property type="evidence" value="ECO:0007669"/>
    <property type="project" value="InterPro"/>
</dbReference>
<dbReference type="Gene3D" id="1.10.510.10">
    <property type="entry name" value="Transferase(Phosphotransferase) domain 1"/>
    <property type="match status" value="1"/>
</dbReference>
<dbReference type="PROSITE" id="PS50011">
    <property type="entry name" value="PROTEIN_KINASE_DOM"/>
    <property type="match status" value="1"/>
</dbReference>
<gene>
    <name evidence="2" type="ORF">AYL99_08442</name>
</gene>
<dbReference type="Proteomes" id="UP000078343">
    <property type="component" value="Unassembled WGS sequence"/>
</dbReference>
<protein>
    <recommendedName>
        <fullName evidence="1">Protein kinase domain-containing protein</fullName>
    </recommendedName>
</protein>
<sequence length="530" mass="60208">MVDPVGTPLAVLSTVELCIKHGNRLVDKYRAFKRADREILELILCVEDHWIKFEYQIQFLQSVWNSLDERLQLHQHHLLQHLHFKLQEANDLLDSTIGPQADKSSIDAVIRKKGGIRAWKYALTLEDCLSRSVKDLKKWHDMFDPSWFLITRVSSQTIDNQLRDRPTDDRSSLSTLKGLREVVKAAQSESVSGNSNSIWLTSDSLAYKRDEIPFSTAQVAETQADSQRVLVDTIALHPEADLNRTTKEVRDLARILSKSDPLVFGLLQCLGVTKRAGIPGSGQLETFELVFSIPSGLRDPTSLRTLLLQNEWDYSLNERLVLARSLASSVMYIHSSKFVHKNIRPETTIVFRRDDSPFAAPFLVGFEKFRPFDGHTFRQGDLCWEKNLYRHPLRQGLQPEDDYVMQHDIYSLGVMLLEIGLWTSLVQRHDDGLLVPSPVLDIGSVQAERNQRKKAAMVKRTLIDLASTRLASRMGNKFMSIALACLTCLDRTDNGFGDEDEFLDEDGIVVGVRYIEKVNNHGNSIHCTLG</sequence>
<dbReference type="GO" id="GO:0004672">
    <property type="term" value="F:protein kinase activity"/>
    <property type="evidence" value="ECO:0007669"/>
    <property type="project" value="InterPro"/>
</dbReference>
<dbReference type="STRING" id="1367422.A0A178ZD25"/>
<dbReference type="AlphaFoldDB" id="A0A178ZD25"/>
<accession>A0A178ZD25</accession>
<dbReference type="EMBL" id="LVYI01000007">
    <property type="protein sequence ID" value="OAP57704.1"/>
    <property type="molecule type" value="Genomic_DNA"/>
</dbReference>
<keyword evidence="3" id="KW-1185">Reference proteome</keyword>
<proteinExistence type="predicted"/>
<dbReference type="RefSeq" id="XP_018691071.1">
    <property type="nucleotide sequence ID" value="XM_018839950.1"/>
</dbReference>
<dbReference type="InterPro" id="IPR000719">
    <property type="entry name" value="Prot_kinase_dom"/>
</dbReference>
<comment type="caution">
    <text evidence="2">The sequence shown here is derived from an EMBL/GenBank/DDBJ whole genome shotgun (WGS) entry which is preliminary data.</text>
</comment>
<name>A0A178ZD25_9EURO</name>
<dbReference type="PANTHER" id="PTHR37542">
    <property type="entry name" value="HELO DOMAIN-CONTAINING PROTEIN-RELATED"/>
    <property type="match status" value="1"/>
</dbReference>